<sequence>MFEGKKTKNMFLTRALEKILADKEVKKAHHSQLRKACEVALGKPLLYEKQSSLHGKSSSSTLPPIKSKTNFIEADKYFLPFELACQSKCPRIVITSLDCLQKLIAYGHLTGSAPDSTAPGKKLIDRIIETICACFQGPQTDEGVQLQIIKALLTAVTSQHIEIHEGTVLQAVRTCYNIYLASKNLINQTTAKATLTQMLNVIFARMENQAVRTTIWKHSPVINIPPTPPTPTREENGSQYCVPENEQTEADQATAADENTPNYEEKAQEIVQSILQDVVNTVAGGEFHFVAEATTEGMQNCIEDEGALGSDGEHVHANGIPGTPISATFTPSLPDDRLSVSSNDTQESGVAPGQPPGAKFSHILQKDAFLVFRSLCKLSMKPLSDGPPDPKSHELRSKVLSLQLLLSILQNAGPIFKTNEMFINAIKQYLCVALSKNGVSSVPEVFELSLSIFLTLLSHFKTHLKMQIEVFFKEIFLYILETSTSSYEHKWMVIQTLTRICADAQSVVDIYVNYDCDLNAANIFERLVNDLSKIAQGRAGHELGTTPLQELTLRKKGLECLVSILKCMVEWSKDQYVNPNSQTSLGQEKPSEQENSDTKAPETINRYGSINSLDSTASSGIGSYSTQMSGTDNPEQFEVLKQQKEIIEQGIDLFNKKPKRGIQYLQEQGMLGTTPEDLAQFLHQEERLDSTQVGEFLGDNDRFNKEVMYAYVDQMDFQGKDFVSALRMFLEGFRLPGEAQKIDRLMEKFAARYLECNQGQTLFASADTAYVLAYSIIMLTTDLHSPQVKNKMTKEQYIKMNRGINDSKDLPEEYLSAIYDEIAGKKIAMKETKELTMKSNKQSVASEKQRRLLYNLEMEQMAKTAKALMEAVSHVQAPFTSATHLEHVRPMFKVTRRHTWASFSQFQRASALERDAYVQALARFTLLTASSGITEMKQKNIDTIKTLITVAHTDGNYLGNSWHEIMKCISQLELAQLIGTGVKARYISGTVRGKEGFITSTKEQNNDEYLGLVGGTVDRKQIASIQESIGETSSQSVVVAVDRIFTGSTRLDGNAIVDFVRWLCAVSMDELASPTHPRMFSLQKIVEISYYNMGRIRLQWSRIWEVIGDHFNKVGCNSNEDVAIFAVDSLRQLSMKFLEKGELANFRFQKDFLRPFEHIMKKNRSPTIRDMVVRCIAQMVNSQAANIRSGWKNIFSVFHLAASDQDESIVELAFQTTGHIVSESHSGHFAATIDSFQDAVKSIRLIRHCAKYVSDRPQAFKDYTSDDMNVATEDRVWVRGWFPILFELSCIINRCKLDVRTRGLTVMFEVMKTYGHTFEKHWWQDLFRIVFRIFDNMKLPEQQTEKAEWMTTTCNHALYAICDVFTQYFEALNDVLLDDILAQLYWCVQQDNEQLARSGTNCLENVVILNGEKFLLETWDKTCNCMLDIFKTTIPHALLTWRPIGADGEHMTTLSDKQLDSISQKSLDIQSRSDDQQSISSADRFTTENHRQSQFISASGIGEDNSRSRTPTKVQEQRLFAALLIKCVVQLELIQTIDNIVFFPATSKKEDAENFAAAQRDASNPADLPAETQDQGMYRYLTSQQLFKLLDCLLESHRFAKAFNSNNEQRTLLWKAGFKGKSKPNLLKQETSSLACGLRILFRMYMDESRQDAWEEVQRRLLNVCSEAVAYFLALTSESHREAWTNLLLLFLTKVLKISDERFKAHASRYYPLLCEIMQFDLIPELRAVLRKFYLRIGQVFHIAQLPEAEQDLQPAGVQQESNAELGEEAQ</sequence>
<keyword evidence="8" id="KW-0653">Protein transport</keyword>
<dbReference type="FunFam" id="1.10.1000.11:FF:000003">
    <property type="entry name" value="Brefeldin A-inhibited guanine nucleotide-exchange protein 1"/>
    <property type="match status" value="1"/>
</dbReference>
<dbReference type="GO" id="GO:0005085">
    <property type="term" value="F:guanyl-nucleotide exchange factor activity"/>
    <property type="evidence" value="ECO:0007669"/>
    <property type="project" value="UniProtKB-KW"/>
</dbReference>
<dbReference type="GO" id="GO:0048471">
    <property type="term" value="C:perinuclear region of cytoplasm"/>
    <property type="evidence" value="ECO:0007669"/>
    <property type="project" value="UniProtKB-SubCell"/>
</dbReference>
<keyword evidence="6" id="KW-0597">Phosphoprotein</keyword>
<evidence type="ECO:0000256" key="6">
    <source>
        <dbReference type="ARBA" id="ARBA00022553"/>
    </source>
</evidence>
<dbReference type="Ensembl" id="ENSTRUT00000065103.1">
    <property type="protein sequence ID" value="ENSTRUP00000082289.1"/>
    <property type="gene ID" value="ENSTRUG00000009591.3"/>
</dbReference>
<dbReference type="SUPFAM" id="SSF48425">
    <property type="entry name" value="Sec7 domain"/>
    <property type="match status" value="1"/>
</dbReference>
<dbReference type="FunFam" id="1.25.10.10:FF:000143">
    <property type="entry name" value="ADP-ribosylation factor guanine nucleotide-exchange factor 2 (brefeldin A-inhibited)"/>
    <property type="match status" value="1"/>
</dbReference>
<gene>
    <name evidence="13" type="primary">arfgef1</name>
</gene>
<dbReference type="InterPro" id="IPR016024">
    <property type="entry name" value="ARM-type_fold"/>
</dbReference>
<evidence type="ECO:0000256" key="3">
    <source>
        <dbReference type="ARBA" id="ARBA00004601"/>
    </source>
</evidence>
<dbReference type="Pfam" id="PF09324">
    <property type="entry name" value="Sec7-like_HDS"/>
    <property type="match status" value="1"/>
</dbReference>
<feature type="region of interest" description="Disordered" evidence="11">
    <location>
        <begin position="580"/>
        <end position="632"/>
    </location>
</feature>
<dbReference type="InterPro" id="IPR032691">
    <property type="entry name" value="Mon2/Sec7/BIG1-like_HUS"/>
</dbReference>
<dbReference type="GO" id="GO:0005794">
    <property type="term" value="C:Golgi apparatus"/>
    <property type="evidence" value="ECO:0007669"/>
    <property type="project" value="UniProtKB-SubCell"/>
</dbReference>
<feature type="domain" description="SEC7" evidence="12">
    <location>
        <begin position="636"/>
        <end position="825"/>
    </location>
</feature>
<evidence type="ECO:0000256" key="2">
    <source>
        <dbReference type="ARBA" id="ARBA00004556"/>
    </source>
</evidence>
<dbReference type="Pfam" id="PF01369">
    <property type="entry name" value="Sec7"/>
    <property type="match status" value="1"/>
</dbReference>
<reference evidence="13" key="3">
    <citation type="submission" date="2025-09" db="UniProtKB">
        <authorList>
            <consortium name="Ensembl"/>
        </authorList>
    </citation>
    <scope>IDENTIFICATION</scope>
</reference>
<dbReference type="Proteomes" id="UP000005226">
    <property type="component" value="Chromosome 10"/>
</dbReference>
<evidence type="ECO:0000256" key="8">
    <source>
        <dbReference type="ARBA" id="ARBA00022927"/>
    </source>
</evidence>
<accession>A0A674P935</accession>
<dbReference type="Gene3D" id="1.10.220.20">
    <property type="match status" value="1"/>
</dbReference>
<name>A0A674P935_TAKRU</name>
<dbReference type="PANTHER" id="PTHR10663">
    <property type="entry name" value="GUANYL-NUCLEOTIDE EXCHANGE FACTOR"/>
    <property type="match status" value="1"/>
</dbReference>
<dbReference type="InterPro" id="IPR000904">
    <property type="entry name" value="Sec7_dom"/>
</dbReference>
<keyword evidence="10" id="KW-0472">Membrane</keyword>
<feature type="compositionally biased region" description="Basic and acidic residues" evidence="11">
    <location>
        <begin position="589"/>
        <end position="600"/>
    </location>
</feature>
<dbReference type="Gene3D" id="1.10.1000.11">
    <property type="entry name" value="Arf Nucleotide-binding Site Opener,domain 2"/>
    <property type="match status" value="1"/>
</dbReference>
<evidence type="ECO:0000256" key="11">
    <source>
        <dbReference type="SAM" id="MobiDB-lite"/>
    </source>
</evidence>
<dbReference type="FunFam" id="1.10.220.20:FF:000002">
    <property type="entry name" value="Brefeldin A-inhibited guanine nucleotide-exchange protein 1"/>
    <property type="match status" value="1"/>
</dbReference>
<dbReference type="InterPro" id="IPR046455">
    <property type="entry name" value="Sec7/BIG1-like_C"/>
</dbReference>
<feature type="compositionally biased region" description="Polar residues" evidence="11">
    <location>
        <begin position="339"/>
        <end position="348"/>
    </location>
</feature>
<dbReference type="SMART" id="SM00222">
    <property type="entry name" value="Sec7"/>
    <property type="match status" value="1"/>
</dbReference>
<keyword evidence="14" id="KW-1185">Reference proteome</keyword>
<keyword evidence="4" id="KW-0813">Transport</keyword>
<organism evidence="13 14">
    <name type="scientific">Takifugu rubripes</name>
    <name type="common">Japanese pufferfish</name>
    <name type="synonym">Fugu rubripes</name>
    <dbReference type="NCBI Taxonomy" id="31033"/>
    <lineage>
        <taxon>Eukaryota</taxon>
        <taxon>Metazoa</taxon>
        <taxon>Chordata</taxon>
        <taxon>Craniata</taxon>
        <taxon>Vertebrata</taxon>
        <taxon>Euteleostomi</taxon>
        <taxon>Actinopterygii</taxon>
        <taxon>Neopterygii</taxon>
        <taxon>Teleostei</taxon>
        <taxon>Neoteleostei</taxon>
        <taxon>Acanthomorphata</taxon>
        <taxon>Eupercaria</taxon>
        <taxon>Tetraodontiformes</taxon>
        <taxon>Tetradontoidea</taxon>
        <taxon>Tetraodontidae</taxon>
        <taxon>Takifugu</taxon>
    </lineage>
</organism>
<feature type="compositionally biased region" description="Low complexity" evidence="11">
    <location>
        <begin position="1468"/>
        <end position="1481"/>
    </location>
</feature>
<evidence type="ECO:0000256" key="10">
    <source>
        <dbReference type="ARBA" id="ARBA00023136"/>
    </source>
</evidence>
<keyword evidence="5" id="KW-0963">Cytoplasm</keyword>
<dbReference type="GeneTree" id="ENSGT00940000157108"/>
<comment type="subcellular location">
    <subcellularLocation>
        <location evidence="2">Cytoplasm</location>
        <location evidence="2">Perinuclear region</location>
    </subcellularLocation>
    <subcellularLocation>
        <location evidence="3">Golgi apparatus</location>
        <location evidence="3">trans-Golgi network</location>
    </subcellularLocation>
    <subcellularLocation>
        <location evidence="1">Membrane</location>
    </subcellularLocation>
</comment>
<dbReference type="PROSITE" id="PS50190">
    <property type="entry name" value="SEC7"/>
    <property type="match status" value="1"/>
</dbReference>
<feature type="region of interest" description="Disordered" evidence="11">
    <location>
        <begin position="331"/>
        <end position="357"/>
    </location>
</feature>
<dbReference type="Pfam" id="PF12783">
    <property type="entry name" value="Sec7-like_HUS"/>
    <property type="match status" value="1"/>
</dbReference>
<evidence type="ECO:0000259" key="12">
    <source>
        <dbReference type="PROSITE" id="PS50190"/>
    </source>
</evidence>
<feature type="region of interest" description="Disordered" evidence="11">
    <location>
        <begin position="1468"/>
        <end position="1510"/>
    </location>
</feature>
<evidence type="ECO:0000256" key="9">
    <source>
        <dbReference type="ARBA" id="ARBA00023034"/>
    </source>
</evidence>
<dbReference type="InterPro" id="IPR023394">
    <property type="entry name" value="Sec7_C_sf"/>
</dbReference>
<dbReference type="GO" id="GO:0015031">
    <property type="term" value="P:protein transport"/>
    <property type="evidence" value="ECO:0007669"/>
    <property type="project" value="UniProtKB-KW"/>
</dbReference>
<protein>
    <submittedName>
        <fullName evidence="13">ARF guanine nucleotide exchange factor 1</fullName>
    </submittedName>
</protein>
<evidence type="ECO:0000313" key="13">
    <source>
        <dbReference type="Ensembl" id="ENSTRUP00000082289.1"/>
    </source>
</evidence>
<feature type="compositionally biased region" description="Polar residues" evidence="11">
    <location>
        <begin position="606"/>
        <end position="632"/>
    </location>
</feature>
<dbReference type="Pfam" id="PF20252">
    <property type="entry name" value="BIG2_C"/>
    <property type="match status" value="1"/>
</dbReference>
<dbReference type="CDD" id="cd00171">
    <property type="entry name" value="Sec7"/>
    <property type="match status" value="1"/>
</dbReference>
<keyword evidence="7" id="KW-0344">Guanine-nucleotide releasing factor</keyword>
<dbReference type="PANTHER" id="PTHR10663:SF137">
    <property type="entry name" value="BREFELDIN A-INHIBITED GUANINE NUCLEOTIDE-EXCHANGE PROTEIN 1"/>
    <property type="match status" value="1"/>
</dbReference>
<dbReference type="GO" id="GO:0032012">
    <property type="term" value="P:regulation of ARF protein signal transduction"/>
    <property type="evidence" value="ECO:0007669"/>
    <property type="project" value="InterPro"/>
</dbReference>
<reference evidence="13" key="2">
    <citation type="submission" date="2025-08" db="UniProtKB">
        <authorList>
            <consortium name="Ensembl"/>
        </authorList>
    </citation>
    <scope>IDENTIFICATION</scope>
</reference>
<keyword evidence="9" id="KW-0333">Golgi apparatus</keyword>
<evidence type="ECO:0000256" key="4">
    <source>
        <dbReference type="ARBA" id="ARBA00022448"/>
    </source>
</evidence>
<dbReference type="InterPro" id="IPR015403">
    <property type="entry name" value="Mon2/Sec7/BIG1-like_HDS"/>
</dbReference>
<proteinExistence type="predicted"/>
<dbReference type="InterPro" id="IPR035999">
    <property type="entry name" value="Sec7_dom_sf"/>
</dbReference>
<evidence type="ECO:0000256" key="7">
    <source>
        <dbReference type="ARBA" id="ARBA00022658"/>
    </source>
</evidence>
<dbReference type="GO" id="GO:0016020">
    <property type="term" value="C:membrane"/>
    <property type="evidence" value="ECO:0007669"/>
    <property type="project" value="UniProtKB-SubCell"/>
</dbReference>
<evidence type="ECO:0000256" key="1">
    <source>
        <dbReference type="ARBA" id="ARBA00004370"/>
    </source>
</evidence>
<dbReference type="Pfam" id="PF16213">
    <property type="entry name" value="DCB"/>
    <property type="match status" value="1"/>
</dbReference>
<dbReference type="InterPro" id="IPR032629">
    <property type="entry name" value="DCB_dom"/>
</dbReference>
<evidence type="ECO:0000313" key="14">
    <source>
        <dbReference type="Proteomes" id="UP000005226"/>
    </source>
</evidence>
<reference evidence="13 14" key="1">
    <citation type="journal article" date="2011" name="Genome Biol. Evol.">
        <title>Integration of the genetic map and genome assembly of fugu facilitates insights into distinct features of genome evolution in teleosts and mammals.</title>
        <authorList>
            <person name="Kai W."/>
            <person name="Kikuchi K."/>
            <person name="Tohari S."/>
            <person name="Chew A.K."/>
            <person name="Tay A."/>
            <person name="Fujiwara A."/>
            <person name="Hosoya S."/>
            <person name="Suetake H."/>
            <person name="Naruse K."/>
            <person name="Brenner S."/>
            <person name="Suzuki Y."/>
            <person name="Venkatesh B."/>
        </authorList>
    </citation>
    <scope>NUCLEOTIDE SEQUENCE [LARGE SCALE GENOMIC DNA]</scope>
</reference>
<dbReference type="SUPFAM" id="SSF48371">
    <property type="entry name" value="ARM repeat"/>
    <property type="match status" value="1"/>
</dbReference>
<evidence type="ECO:0000256" key="5">
    <source>
        <dbReference type="ARBA" id="ARBA00022490"/>
    </source>
</evidence>